<gene>
    <name evidence="2" type="ORF">FisN_24Lh183</name>
</gene>
<evidence type="ECO:0000313" key="2">
    <source>
        <dbReference type="EMBL" id="GAX22896.1"/>
    </source>
</evidence>
<sequence length="130" mass="14989">MGQACCKTKASDWREAKKDEGGDSTLRVMFNRFDKDRKGYISKDDLQKMMRDDKTHFQGKDANHIMEKYGTGDQLNFSAFELWWKSTYTTYSDDALSRMVEEVETSPSTLDPIPELHNVPHNSNIVVSRS</sequence>
<name>A0A1Z5K9M3_FISSO</name>
<dbReference type="OrthoDB" id="191686at2759"/>
<protein>
    <recommendedName>
        <fullName evidence="1">EF-hand domain-containing protein</fullName>
    </recommendedName>
</protein>
<dbReference type="Gene3D" id="1.10.238.10">
    <property type="entry name" value="EF-hand"/>
    <property type="match status" value="1"/>
</dbReference>
<proteinExistence type="predicted"/>
<accession>A0A1Z5K9M3</accession>
<keyword evidence="3" id="KW-1185">Reference proteome</keyword>
<dbReference type="SUPFAM" id="SSF47473">
    <property type="entry name" value="EF-hand"/>
    <property type="match status" value="1"/>
</dbReference>
<dbReference type="SMART" id="SM00054">
    <property type="entry name" value="EFh"/>
    <property type="match status" value="1"/>
</dbReference>
<dbReference type="Proteomes" id="UP000198406">
    <property type="component" value="Unassembled WGS sequence"/>
</dbReference>
<dbReference type="InterPro" id="IPR011992">
    <property type="entry name" value="EF-hand-dom_pair"/>
</dbReference>
<evidence type="ECO:0000313" key="3">
    <source>
        <dbReference type="Proteomes" id="UP000198406"/>
    </source>
</evidence>
<dbReference type="InterPro" id="IPR002048">
    <property type="entry name" value="EF_hand_dom"/>
</dbReference>
<comment type="caution">
    <text evidence="2">The sequence shown here is derived from an EMBL/GenBank/DDBJ whole genome shotgun (WGS) entry which is preliminary data.</text>
</comment>
<dbReference type="Pfam" id="PF13405">
    <property type="entry name" value="EF-hand_6"/>
    <property type="match status" value="1"/>
</dbReference>
<dbReference type="AlphaFoldDB" id="A0A1Z5K9M3"/>
<reference evidence="2 3" key="1">
    <citation type="journal article" date="2015" name="Plant Cell">
        <title>Oil accumulation by the oleaginous diatom Fistulifera solaris as revealed by the genome and transcriptome.</title>
        <authorList>
            <person name="Tanaka T."/>
            <person name="Maeda Y."/>
            <person name="Veluchamy A."/>
            <person name="Tanaka M."/>
            <person name="Abida H."/>
            <person name="Marechal E."/>
            <person name="Bowler C."/>
            <person name="Muto M."/>
            <person name="Sunaga Y."/>
            <person name="Tanaka M."/>
            <person name="Yoshino T."/>
            <person name="Taniguchi T."/>
            <person name="Fukuda Y."/>
            <person name="Nemoto M."/>
            <person name="Matsumoto M."/>
            <person name="Wong P.S."/>
            <person name="Aburatani S."/>
            <person name="Fujibuchi W."/>
        </authorList>
    </citation>
    <scope>NUCLEOTIDE SEQUENCE [LARGE SCALE GENOMIC DNA]</scope>
    <source>
        <strain evidence="2 3">JPCC DA0580</strain>
    </source>
</reference>
<dbReference type="InParanoid" id="A0A1Z5K9M3"/>
<dbReference type="EMBL" id="BDSP01000191">
    <property type="protein sequence ID" value="GAX22896.1"/>
    <property type="molecule type" value="Genomic_DNA"/>
</dbReference>
<evidence type="ECO:0000259" key="1">
    <source>
        <dbReference type="PROSITE" id="PS50222"/>
    </source>
</evidence>
<organism evidence="2 3">
    <name type="scientific">Fistulifera solaris</name>
    <name type="common">Oleaginous diatom</name>
    <dbReference type="NCBI Taxonomy" id="1519565"/>
    <lineage>
        <taxon>Eukaryota</taxon>
        <taxon>Sar</taxon>
        <taxon>Stramenopiles</taxon>
        <taxon>Ochrophyta</taxon>
        <taxon>Bacillariophyta</taxon>
        <taxon>Bacillariophyceae</taxon>
        <taxon>Bacillariophycidae</taxon>
        <taxon>Naviculales</taxon>
        <taxon>Naviculaceae</taxon>
        <taxon>Fistulifera</taxon>
    </lineage>
</organism>
<dbReference type="GO" id="GO:0005509">
    <property type="term" value="F:calcium ion binding"/>
    <property type="evidence" value="ECO:0007669"/>
    <property type="project" value="InterPro"/>
</dbReference>
<dbReference type="PROSITE" id="PS50222">
    <property type="entry name" value="EF_HAND_2"/>
    <property type="match status" value="1"/>
</dbReference>
<feature type="domain" description="EF-hand" evidence="1">
    <location>
        <begin position="21"/>
        <end position="56"/>
    </location>
</feature>